<evidence type="ECO:0000256" key="2">
    <source>
        <dbReference type="ARBA" id="ARBA00022801"/>
    </source>
</evidence>
<dbReference type="Gene3D" id="2.115.10.20">
    <property type="entry name" value="Glycosyl hydrolase domain, family 43"/>
    <property type="match status" value="1"/>
</dbReference>
<protein>
    <recommendedName>
        <fullName evidence="5">Beta-xylosidase C-terminal Concanavalin A-like domain-containing protein</fullName>
    </recommendedName>
</protein>
<proteinExistence type="inferred from homology"/>
<dbReference type="InterPro" id="IPR023296">
    <property type="entry name" value="Glyco_hydro_beta-prop_sf"/>
</dbReference>
<dbReference type="CDD" id="cd18617">
    <property type="entry name" value="GH43_XynB-like"/>
    <property type="match status" value="1"/>
</dbReference>
<organism evidence="6 7">
    <name type="scientific">Alternaria dauci</name>
    <dbReference type="NCBI Taxonomy" id="48095"/>
    <lineage>
        <taxon>Eukaryota</taxon>
        <taxon>Fungi</taxon>
        <taxon>Dikarya</taxon>
        <taxon>Ascomycota</taxon>
        <taxon>Pezizomycotina</taxon>
        <taxon>Dothideomycetes</taxon>
        <taxon>Pleosporomycetidae</taxon>
        <taxon>Pleosporales</taxon>
        <taxon>Pleosporineae</taxon>
        <taxon>Pleosporaceae</taxon>
        <taxon>Alternaria</taxon>
        <taxon>Alternaria sect. Porri</taxon>
    </lineage>
</organism>
<dbReference type="GeneID" id="96085976"/>
<dbReference type="InterPro" id="IPR041542">
    <property type="entry name" value="GH43_C2"/>
</dbReference>
<dbReference type="SUPFAM" id="SSF49899">
    <property type="entry name" value="Concanavalin A-like lectins/glucanases"/>
    <property type="match status" value="1"/>
</dbReference>
<evidence type="ECO:0000256" key="4">
    <source>
        <dbReference type="RuleBase" id="RU361187"/>
    </source>
</evidence>
<keyword evidence="7" id="KW-1185">Reference proteome</keyword>
<keyword evidence="2 4" id="KW-0378">Hydrolase</keyword>
<dbReference type="Gene3D" id="2.60.120.200">
    <property type="match status" value="1"/>
</dbReference>
<dbReference type="Proteomes" id="UP001578633">
    <property type="component" value="Chromosome 5"/>
</dbReference>
<gene>
    <name evidence="6" type="ORF">ACET3X_005654</name>
</gene>
<dbReference type="RefSeq" id="XP_069306014.1">
    <property type="nucleotide sequence ID" value="XM_069452028.1"/>
</dbReference>
<evidence type="ECO:0000256" key="1">
    <source>
        <dbReference type="ARBA" id="ARBA00009865"/>
    </source>
</evidence>
<accession>A0ABR3UGG3</accession>
<feature type="domain" description="Beta-xylosidase C-terminal Concanavalin A-like" evidence="5">
    <location>
        <begin position="343"/>
        <end position="545"/>
    </location>
</feature>
<dbReference type="InterPro" id="IPR013320">
    <property type="entry name" value="ConA-like_dom_sf"/>
</dbReference>
<dbReference type="Pfam" id="PF17851">
    <property type="entry name" value="GH43_C2"/>
    <property type="match status" value="1"/>
</dbReference>
<name>A0ABR3UGG3_9PLEO</name>
<evidence type="ECO:0000313" key="6">
    <source>
        <dbReference type="EMBL" id="KAL1795430.1"/>
    </source>
</evidence>
<evidence type="ECO:0000259" key="5">
    <source>
        <dbReference type="Pfam" id="PF17851"/>
    </source>
</evidence>
<comment type="similarity">
    <text evidence="1 4">Belongs to the glycosyl hydrolase 43 family.</text>
</comment>
<dbReference type="SUPFAM" id="SSF75005">
    <property type="entry name" value="Arabinanase/levansucrase/invertase"/>
    <property type="match status" value="1"/>
</dbReference>
<reference evidence="6 7" key="1">
    <citation type="submission" date="2024-09" db="EMBL/GenBank/DDBJ databases">
        <title>T2T genomes of carrot and Alternaria dauci and their utility for understanding host-pathogen interaction during carrot leaf blight disease.</title>
        <authorList>
            <person name="Liu W."/>
            <person name="Xu S."/>
            <person name="Ou C."/>
            <person name="Liu X."/>
            <person name="Zhuang F."/>
            <person name="Deng X.W."/>
        </authorList>
    </citation>
    <scope>NUCLEOTIDE SEQUENCE [LARGE SCALE GENOMIC DNA]</scope>
    <source>
        <strain evidence="6 7">A2016</strain>
    </source>
</reference>
<comment type="caution">
    <text evidence="6">The sequence shown here is derived from an EMBL/GenBank/DDBJ whole genome shotgun (WGS) entry which is preliminary data.</text>
</comment>
<keyword evidence="3 4" id="KW-0326">Glycosidase</keyword>
<sequence>MPPETRKEISTSTMSIFANPVLTGFNPDPSVIRVGDDYFCVTSSFEYFPGAPIYHSKDLIKWKLIGHALTRKSQLDIRTPEPGGGVWATTIRYHKGTFYIITNSFDRYRPQSDDRVWPRGFYVKTTNIWNESSWSDPVYFDQVGFDFDLFWDDDGQVYLSSTYRKVDRSPDSKLKDFAIHVSTIDLASGNLKSTPKMIRESESGIAEGSHLFKLNGYYYLFTAEGGTESGHCEYVSRSRESPFGPWEQAPHNPLWRNTIDDEVQNTGHCDIVEDTQGQWWAMCLGVRPRKEGAEWRTSVFGRESMLLPVRWESNWPIFNEGKPVTLQMSGPNKYMLNEDKAWKDDFSGIRLGLGWYRKNTPVRKDYSMTARDDYLTLNGGPYTLSMPTCPTLFLRKQRHWPVVWETQLDFQPDVPRVEAGTVLWWNHTCYASIGIALTDRDGQQKRVIRLTRPDMESVEHAIPEKGEMKLVIDSTATSYRFGYRQADDGPQQKTEWTWLGDIDTQIMTRNPSVGQPFTGMMMGLYAYGELQPVLTPAHFKYAQFR</sequence>
<evidence type="ECO:0000256" key="3">
    <source>
        <dbReference type="ARBA" id="ARBA00023295"/>
    </source>
</evidence>
<dbReference type="PANTHER" id="PTHR42812:SF16">
    <property type="entry name" value="HYDROLASE, PUTATIVE (AFU_ORTHOLOGUE AFUA_7G06110)-RELATED"/>
    <property type="match status" value="1"/>
</dbReference>
<dbReference type="EMBL" id="JBHGVX010000005">
    <property type="protein sequence ID" value="KAL1795430.1"/>
    <property type="molecule type" value="Genomic_DNA"/>
</dbReference>
<dbReference type="InterPro" id="IPR051795">
    <property type="entry name" value="Glycosyl_Hydrlase_43"/>
</dbReference>
<evidence type="ECO:0000313" key="7">
    <source>
        <dbReference type="Proteomes" id="UP001578633"/>
    </source>
</evidence>
<dbReference type="InterPro" id="IPR006710">
    <property type="entry name" value="Glyco_hydro_43"/>
</dbReference>
<dbReference type="PANTHER" id="PTHR42812">
    <property type="entry name" value="BETA-XYLOSIDASE"/>
    <property type="match status" value="1"/>
</dbReference>
<dbReference type="Pfam" id="PF04616">
    <property type="entry name" value="Glyco_hydro_43"/>
    <property type="match status" value="1"/>
</dbReference>